<reference evidence="1" key="1">
    <citation type="submission" date="2019-08" db="EMBL/GenBank/DDBJ databases">
        <authorList>
            <person name="Kucharzyk K."/>
            <person name="Murdoch R.W."/>
            <person name="Higgins S."/>
            <person name="Loffler F."/>
        </authorList>
    </citation>
    <scope>NUCLEOTIDE SEQUENCE</scope>
</reference>
<proteinExistence type="predicted"/>
<protein>
    <submittedName>
        <fullName evidence="1">Uncharacterized protein</fullName>
    </submittedName>
</protein>
<evidence type="ECO:0000313" key="1">
    <source>
        <dbReference type="EMBL" id="MPM53593.1"/>
    </source>
</evidence>
<dbReference type="AlphaFoldDB" id="A0A645ARV0"/>
<gene>
    <name evidence="1" type="ORF">SDC9_100361</name>
</gene>
<accession>A0A645ARV0</accession>
<organism evidence="1">
    <name type="scientific">bioreactor metagenome</name>
    <dbReference type="NCBI Taxonomy" id="1076179"/>
    <lineage>
        <taxon>unclassified sequences</taxon>
        <taxon>metagenomes</taxon>
        <taxon>ecological metagenomes</taxon>
    </lineage>
</organism>
<sequence length="109" mass="11832">MFSVAHLDFEPLRQSVDHRGAHAVQAPRDLIPLPAELSAGVQNSKYHLNGRYSHLRLDAHRDAPPVVGHPYDVTFQNGHLDMGAVSGQGLVDGVVHDLIDQVVQPAQGC</sequence>
<name>A0A645ARV0_9ZZZZ</name>
<comment type="caution">
    <text evidence="1">The sequence shown here is derived from an EMBL/GenBank/DDBJ whole genome shotgun (WGS) entry which is preliminary data.</text>
</comment>
<dbReference type="EMBL" id="VSSQ01014409">
    <property type="protein sequence ID" value="MPM53593.1"/>
    <property type="molecule type" value="Genomic_DNA"/>
</dbReference>